<sequence length="60" mass="6731">MFYALYGAHQVVGPLAFRRQDGRRRGVVSRAVQHLFGLSDALPAGFYLVNQPVGCLRNRQ</sequence>
<dbReference type="HOGENOM" id="CLU_2936700_0_0_11"/>
<keyword evidence="2" id="KW-1185">Reference proteome</keyword>
<protein>
    <submittedName>
        <fullName evidence="1">Uncharacterized protein</fullName>
    </submittedName>
</protein>
<evidence type="ECO:0000313" key="1">
    <source>
        <dbReference type="EMBL" id="AEF37743.1"/>
    </source>
</evidence>
<reference evidence="1 2" key="1">
    <citation type="journal article" date="2011" name="J. Bacteriol.">
        <title>Complete genome sequence of a novel clinical isolate, the nontuberculous Mycobacterium strain JDM601.</title>
        <authorList>
            <person name="Zhang Z.Y."/>
            <person name="Sun Z.Q."/>
            <person name="Wang Z.L."/>
            <person name="Wen Z.L."/>
            <person name="Sun Q.W."/>
            <person name="Zhu Z.Q."/>
            <person name="Song Y.Z."/>
            <person name="Zhao J.W."/>
            <person name="Wang H.H."/>
            <person name="Zhang S.L."/>
            <person name="Guo X.K."/>
        </authorList>
    </citation>
    <scope>NUCLEOTIDE SEQUENCE [LARGE SCALE GENOMIC DNA]</scope>
    <source>
        <strain evidence="1 2">JDM601</strain>
    </source>
</reference>
<dbReference type="KEGG" id="mjd:JDM601_3743"/>
<evidence type="ECO:0000313" key="2">
    <source>
        <dbReference type="Proteomes" id="UP000009224"/>
    </source>
</evidence>
<proteinExistence type="predicted"/>
<gene>
    <name evidence="1" type="ordered locus">JDM601_3743</name>
</gene>
<dbReference type="Proteomes" id="UP000009224">
    <property type="component" value="Chromosome"/>
</dbReference>
<dbReference type="AlphaFoldDB" id="F5Z361"/>
<organism evidence="1 2">
    <name type="scientific">Mycolicibacter sinensis (strain JDM601)</name>
    <name type="common">Mycobacterium sinense</name>
    <dbReference type="NCBI Taxonomy" id="875328"/>
    <lineage>
        <taxon>Bacteria</taxon>
        <taxon>Bacillati</taxon>
        <taxon>Actinomycetota</taxon>
        <taxon>Actinomycetes</taxon>
        <taxon>Mycobacteriales</taxon>
        <taxon>Mycobacteriaceae</taxon>
        <taxon>Mycolicibacter</taxon>
    </lineage>
</organism>
<name>F5Z361_MYCSD</name>
<accession>F5Z361</accession>
<dbReference type="STRING" id="875328.JDM601_3743"/>
<dbReference type="EMBL" id="CP002329">
    <property type="protein sequence ID" value="AEF37743.1"/>
    <property type="molecule type" value="Genomic_DNA"/>
</dbReference>